<accession>A0A7S3IJ97</accession>
<name>A0A7S3IJ97_9SPIT</name>
<evidence type="ECO:0000256" key="1">
    <source>
        <dbReference type="SAM" id="MobiDB-lite"/>
    </source>
</evidence>
<protein>
    <submittedName>
        <fullName evidence="2">Uncharacterized protein</fullName>
    </submittedName>
</protein>
<feature type="region of interest" description="Disordered" evidence="1">
    <location>
        <begin position="74"/>
        <end position="105"/>
    </location>
</feature>
<dbReference type="EMBL" id="HBIH01010628">
    <property type="protein sequence ID" value="CAE0323810.1"/>
    <property type="molecule type" value="Transcribed_RNA"/>
</dbReference>
<feature type="region of interest" description="Disordered" evidence="1">
    <location>
        <begin position="1"/>
        <end position="32"/>
    </location>
</feature>
<dbReference type="AlphaFoldDB" id="A0A7S3IJ97"/>
<proteinExistence type="predicted"/>
<reference evidence="2" key="1">
    <citation type="submission" date="2021-01" db="EMBL/GenBank/DDBJ databases">
        <authorList>
            <person name="Corre E."/>
            <person name="Pelletier E."/>
            <person name="Niang G."/>
            <person name="Scheremetjew M."/>
            <person name="Finn R."/>
            <person name="Kale V."/>
            <person name="Holt S."/>
            <person name="Cochrane G."/>
            <person name="Meng A."/>
            <person name="Brown T."/>
            <person name="Cohen L."/>
        </authorList>
    </citation>
    <scope>NUCLEOTIDE SEQUENCE</scope>
    <source>
        <strain evidence="2">S3</strain>
    </source>
</reference>
<gene>
    <name evidence="2" type="ORF">SINC0208_LOCUS4396</name>
</gene>
<organism evidence="2">
    <name type="scientific">Strombidium inclinatum</name>
    <dbReference type="NCBI Taxonomy" id="197538"/>
    <lineage>
        <taxon>Eukaryota</taxon>
        <taxon>Sar</taxon>
        <taxon>Alveolata</taxon>
        <taxon>Ciliophora</taxon>
        <taxon>Intramacronucleata</taxon>
        <taxon>Spirotrichea</taxon>
        <taxon>Oligotrichia</taxon>
        <taxon>Strombidiidae</taxon>
        <taxon>Strombidium</taxon>
    </lineage>
</organism>
<sequence length="143" mass="16010">METPQQPNTGRSILSKDSKVSRTSRTSNAKKIVKMFKPLLSSRESGSGKQKISENAQFYSPSFNHMSFGKLDEALSSHRSTKNSTNQFRITPRSRLMPGEPKASKENLSFISEEALRQEEMCSEEAVANDAYFNSDVAARLNQ</sequence>
<evidence type="ECO:0000313" key="2">
    <source>
        <dbReference type="EMBL" id="CAE0323810.1"/>
    </source>
</evidence>
<feature type="compositionally biased region" description="Polar residues" evidence="1">
    <location>
        <begin position="1"/>
        <end position="12"/>
    </location>
</feature>